<gene>
    <name evidence="2" type="primary">comGE</name>
    <name evidence="4" type="ORF">CD116_08290</name>
    <name evidence="2" type="ORF">ERS140147_02397</name>
    <name evidence="3" type="ORF">ILQ21_01735</name>
</gene>
<dbReference type="AlphaFoldDB" id="A0A2K4AGD7"/>
<evidence type="ECO:0000313" key="5">
    <source>
        <dbReference type="Proteomes" id="UP000044616"/>
    </source>
</evidence>
<feature type="transmembrane region" description="Helical" evidence="1">
    <location>
        <begin position="6"/>
        <end position="29"/>
    </location>
</feature>
<keyword evidence="1" id="KW-1133">Transmembrane helix</keyword>
<dbReference type="EMBL" id="PPQS01000039">
    <property type="protein sequence ID" value="PNZ49162.1"/>
    <property type="molecule type" value="Genomic_DNA"/>
</dbReference>
<dbReference type="EMBL" id="CCEH01000028">
    <property type="protein sequence ID" value="CDR29192.1"/>
    <property type="molecule type" value="Genomic_DNA"/>
</dbReference>
<dbReference type="Proteomes" id="UP000596960">
    <property type="component" value="Unassembled WGS sequence"/>
</dbReference>
<evidence type="ECO:0000313" key="4">
    <source>
        <dbReference type="EMBL" id="PNZ49162.1"/>
    </source>
</evidence>
<name>A0A2K4AGD7_9STAP</name>
<proteinExistence type="predicted"/>
<evidence type="ECO:0000313" key="3">
    <source>
        <dbReference type="EMBL" id="MBE2127789.1"/>
    </source>
</evidence>
<keyword evidence="1" id="KW-0472">Membrane</keyword>
<reference evidence="4 6" key="2">
    <citation type="submission" date="2017-08" db="EMBL/GenBank/DDBJ databases">
        <title>Draft genome sequences of 64 type strains of genus Staph aureus.</title>
        <authorList>
            <person name="Cole K."/>
            <person name="Golubchik T."/>
            <person name="Russell J."/>
            <person name="Foster D."/>
            <person name="Llewelyn M."/>
            <person name="Wilson D."/>
            <person name="Crook D."/>
            <person name="Paul J."/>
        </authorList>
    </citation>
    <scope>NUCLEOTIDE SEQUENCE [LARGE SCALE GENOMIC DNA]</scope>
    <source>
        <strain evidence="4 6">DSM 28300</strain>
    </source>
</reference>
<accession>A0A2K4AGD7</accession>
<evidence type="ECO:0000256" key="1">
    <source>
        <dbReference type="SAM" id="Phobius"/>
    </source>
</evidence>
<keyword evidence="7" id="KW-1185">Reference proteome</keyword>
<dbReference type="GeneID" id="98345911"/>
<dbReference type="Proteomes" id="UP000044616">
    <property type="component" value="Unassembled WGS sequence"/>
</dbReference>
<dbReference type="EMBL" id="JADAMT010000002">
    <property type="protein sequence ID" value="MBE2127789.1"/>
    <property type="molecule type" value="Genomic_DNA"/>
</dbReference>
<protein>
    <submittedName>
        <fullName evidence="2 4">Competence protein ComGE</fullName>
    </submittedName>
</protein>
<evidence type="ECO:0000313" key="7">
    <source>
        <dbReference type="Proteomes" id="UP000596960"/>
    </source>
</evidence>
<evidence type="ECO:0000313" key="6">
    <source>
        <dbReference type="Proteomes" id="UP000236395"/>
    </source>
</evidence>
<keyword evidence="1" id="KW-0812">Transmembrane</keyword>
<evidence type="ECO:0000313" key="2">
    <source>
        <dbReference type="EMBL" id="CDR29192.1"/>
    </source>
</evidence>
<reference evidence="2 5" key="1">
    <citation type="submission" date="2014-05" db="EMBL/GenBank/DDBJ databases">
        <authorList>
            <person name="Aslett A.Martin."/>
            <person name="De Silva Nishadi"/>
        </authorList>
    </citation>
    <scope>NUCLEOTIDE SEQUENCE [LARGE SCALE GENOMIC DNA]</scope>
</reference>
<organism evidence="4 6">
    <name type="scientific">Staphylococcus schweitzeri</name>
    <dbReference type="NCBI Taxonomy" id="1654388"/>
    <lineage>
        <taxon>Bacteria</taxon>
        <taxon>Bacillati</taxon>
        <taxon>Bacillota</taxon>
        <taxon>Bacilli</taxon>
        <taxon>Bacillales</taxon>
        <taxon>Staphylococcaceae</taxon>
        <taxon>Staphylococcus</taxon>
    </lineage>
</organism>
<dbReference type="Proteomes" id="UP000236395">
    <property type="component" value="Unassembled WGS sequence"/>
</dbReference>
<accession>A0A077UXU7</accession>
<sequence length="99" mass="11169">MKNYKLKASFLLDSMAALMLLGLICLVLIPMMNQMHMNFYNEIKSIDASKTILTAASINSINKLKKGVTIGEYVIKLDDKQICAITNENSSKFKECIQY</sequence>
<reference evidence="3 7" key="3">
    <citation type="submission" date="2020-10" db="EMBL/GenBank/DDBJ databases">
        <title>Phenotypic and genomic profiling of Staphylococcus argenteus in Canada and the United States and recommendations for clinical result reporting.</title>
        <authorList>
            <person name="Eshaghi A."/>
            <person name="Bommersbach C."/>
            <person name="Zitterman S."/>
            <person name="Burnham C.-A.D."/>
            <person name="Patel R."/>
            <person name="Schuetz A.N."/>
            <person name="Patel S.N."/>
            <person name="Kus J.V."/>
        </authorList>
    </citation>
    <scope>NUCLEOTIDE SEQUENCE [LARGE SCALE GENOMIC DNA]</scope>
    <source>
        <strain evidence="3 7">DSM 28300</strain>
    </source>
</reference>
<dbReference type="RefSeq" id="WP_047532015.1">
    <property type="nucleotide sequence ID" value="NZ_CBCSFW010000001.1"/>
</dbReference>